<organism evidence="1 2">
    <name type="scientific">Providencia alcalifaciens 205/92</name>
    <dbReference type="NCBI Taxonomy" id="1256988"/>
    <lineage>
        <taxon>Bacteria</taxon>
        <taxon>Pseudomonadati</taxon>
        <taxon>Pseudomonadota</taxon>
        <taxon>Gammaproteobacteria</taxon>
        <taxon>Enterobacterales</taxon>
        <taxon>Morganellaceae</taxon>
        <taxon>Providencia</taxon>
    </lineage>
</organism>
<sequence>MTALCQTFLTYFFLKEMSFLVPFGEHRDLDSILTQKGKRKRINVD</sequence>
<gene>
    <name evidence="1" type="ORF">HMPREF1563_0349</name>
</gene>
<dbReference type="EMBL" id="JALD01000038">
    <property type="protein sequence ID" value="EUD11715.1"/>
    <property type="molecule type" value="Genomic_DNA"/>
</dbReference>
<evidence type="ECO:0000313" key="1">
    <source>
        <dbReference type="EMBL" id="EUD11715.1"/>
    </source>
</evidence>
<reference evidence="1 2" key="1">
    <citation type="submission" date="2014-01" db="EMBL/GenBank/DDBJ databases">
        <authorList>
            <person name="Durkin A.S."/>
            <person name="McCorrison J."/>
            <person name="Torralba M."/>
            <person name="Gillis M."/>
            <person name="Haft D.H."/>
            <person name="Methe B."/>
            <person name="Sutton G."/>
            <person name="Nelson K.E."/>
        </authorList>
    </citation>
    <scope>NUCLEOTIDE SEQUENCE [LARGE SCALE GENOMIC DNA]</scope>
    <source>
        <strain evidence="1 2">205/92</strain>
    </source>
</reference>
<protein>
    <submittedName>
        <fullName evidence="1">ParG domain protein</fullName>
    </submittedName>
</protein>
<evidence type="ECO:0000313" key="2">
    <source>
        <dbReference type="Proteomes" id="UP000022311"/>
    </source>
</evidence>
<name>A0AAV3M7K1_9GAMM</name>
<comment type="caution">
    <text evidence="1">The sequence shown here is derived from an EMBL/GenBank/DDBJ whole genome shotgun (WGS) entry which is preliminary data.</text>
</comment>
<accession>A0AAV3M7K1</accession>
<dbReference type="AlphaFoldDB" id="A0AAV3M7K1"/>
<dbReference type="InterPro" id="IPR015354">
    <property type="entry name" value="DNA_partition_ParG"/>
</dbReference>
<proteinExistence type="predicted"/>
<dbReference type="Proteomes" id="UP000022311">
    <property type="component" value="Unassembled WGS sequence"/>
</dbReference>
<dbReference type="Pfam" id="PF09274">
    <property type="entry name" value="ParG"/>
    <property type="match status" value="1"/>
</dbReference>